<evidence type="ECO:0000256" key="1">
    <source>
        <dbReference type="ARBA" id="ARBA00001917"/>
    </source>
</evidence>
<dbReference type="PROSITE" id="PS00557">
    <property type="entry name" value="FMN_HYDROXY_ACID_DH_1"/>
    <property type="match status" value="1"/>
</dbReference>
<dbReference type="InterPro" id="IPR008259">
    <property type="entry name" value="FMN_hydac_DH_AS"/>
</dbReference>
<evidence type="ECO:0000256" key="7">
    <source>
        <dbReference type="ARBA" id="ARBA00022723"/>
    </source>
</evidence>
<dbReference type="CDD" id="cd02922">
    <property type="entry name" value="FCB2_FMN"/>
    <property type="match status" value="1"/>
</dbReference>
<dbReference type="InterPro" id="IPR037458">
    <property type="entry name" value="L-MDH/L-LDH_FMN-bd"/>
</dbReference>
<dbReference type="Proteomes" id="UP001210925">
    <property type="component" value="Unassembled WGS sequence"/>
</dbReference>
<dbReference type="SMART" id="SM01117">
    <property type="entry name" value="Cyt-b5"/>
    <property type="match status" value="1"/>
</dbReference>
<evidence type="ECO:0000256" key="10">
    <source>
        <dbReference type="ARBA" id="ARBA00023128"/>
    </source>
</evidence>
<proteinExistence type="inferred from homology"/>
<comment type="subcellular location">
    <subcellularLocation>
        <location evidence="2">Mitochondrion intermembrane space</location>
    </subcellularLocation>
</comment>
<name>A0AAD5Y3B5_9FUNG</name>
<comment type="cofactor">
    <cofactor evidence="1">
        <name>FMN</name>
        <dbReference type="ChEBI" id="CHEBI:58210"/>
    </cofactor>
</comment>
<dbReference type="Gene3D" id="3.20.20.70">
    <property type="entry name" value="Aldolase class I"/>
    <property type="match status" value="1"/>
</dbReference>
<reference evidence="18" key="1">
    <citation type="submission" date="2020-05" db="EMBL/GenBank/DDBJ databases">
        <title>Phylogenomic resolution of chytrid fungi.</title>
        <authorList>
            <person name="Stajich J.E."/>
            <person name="Amses K."/>
            <person name="Simmons R."/>
            <person name="Seto K."/>
            <person name="Myers J."/>
            <person name="Bonds A."/>
            <person name="Quandt C.A."/>
            <person name="Barry K."/>
            <person name="Liu P."/>
            <person name="Grigoriev I."/>
            <person name="Longcore J.E."/>
            <person name="James T.Y."/>
        </authorList>
    </citation>
    <scope>NUCLEOTIDE SEQUENCE</scope>
    <source>
        <strain evidence="18">PLAUS21</strain>
    </source>
</reference>
<evidence type="ECO:0000256" key="3">
    <source>
        <dbReference type="ARBA" id="ARBA00011881"/>
    </source>
</evidence>
<dbReference type="GO" id="GO:0004460">
    <property type="term" value="F:L-lactate dehydrogenase (cytochrome) activity"/>
    <property type="evidence" value="ECO:0007669"/>
    <property type="project" value="UniProtKB-EC"/>
</dbReference>
<keyword evidence="10" id="KW-0496">Mitochondrion</keyword>
<comment type="similarity">
    <text evidence="12">In the C-terminal section; belongs to the FMN-dependent alpha-hydroxy acid dehydrogenase family.</text>
</comment>
<keyword evidence="19" id="KW-1185">Reference proteome</keyword>
<dbReference type="PROSITE" id="PS50255">
    <property type="entry name" value="CYTOCHROME_B5_2"/>
    <property type="match status" value="1"/>
</dbReference>
<evidence type="ECO:0000256" key="6">
    <source>
        <dbReference type="ARBA" id="ARBA00022643"/>
    </source>
</evidence>
<dbReference type="InterPro" id="IPR001199">
    <property type="entry name" value="Cyt_B5-like_heme/steroid-bd"/>
</dbReference>
<dbReference type="AlphaFoldDB" id="A0AAD5Y3B5"/>
<evidence type="ECO:0000256" key="4">
    <source>
        <dbReference type="ARBA" id="ARBA00022617"/>
    </source>
</evidence>
<feature type="domain" description="Cytochrome b5 heme-binding" evidence="16">
    <location>
        <begin position="1"/>
        <end position="76"/>
    </location>
</feature>
<dbReference type="SUPFAM" id="SSF51395">
    <property type="entry name" value="FMN-linked oxidoreductases"/>
    <property type="match status" value="1"/>
</dbReference>
<comment type="caution">
    <text evidence="18">The sequence shown here is derived from an EMBL/GenBank/DDBJ whole genome shotgun (WGS) entry which is preliminary data.</text>
</comment>
<evidence type="ECO:0000256" key="8">
    <source>
        <dbReference type="ARBA" id="ARBA00023002"/>
    </source>
</evidence>
<dbReference type="Gene3D" id="3.10.120.10">
    <property type="entry name" value="Cytochrome b5-like heme/steroid binding domain"/>
    <property type="match status" value="1"/>
</dbReference>
<dbReference type="Pfam" id="PF00173">
    <property type="entry name" value="Cyt-b5"/>
    <property type="match status" value="1"/>
</dbReference>
<dbReference type="EC" id="1.1.2.3" evidence="14"/>
<dbReference type="PRINTS" id="PR00363">
    <property type="entry name" value="CYTOCHROMEB5"/>
</dbReference>
<dbReference type="PROSITE" id="PS51349">
    <property type="entry name" value="FMN_HYDROXY_ACID_DH_2"/>
    <property type="match status" value="1"/>
</dbReference>
<keyword evidence="7" id="KW-0479">Metal-binding</keyword>
<evidence type="ECO:0000256" key="12">
    <source>
        <dbReference type="ARBA" id="ARBA00061137"/>
    </source>
</evidence>
<evidence type="ECO:0000256" key="14">
    <source>
        <dbReference type="ARBA" id="ARBA00066458"/>
    </source>
</evidence>
<evidence type="ECO:0000259" key="17">
    <source>
        <dbReference type="PROSITE" id="PS51349"/>
    </source>
</evidence>
<comment type="catalytic activity">
    <reaction evidence="11">
        <text>(S)-lactate + 2 Fe(III)-[cytochrome c] = 2 Fe(II)-[cytochrome c] + pyruvate + 2 H(+)</text>
        <dbReference type="Rhea" id="RHEA:19909"/>
        <dbReference type="Rhea" id="RHEA-COMP:10350"/>
        <dbReference type="Rhea" id="RHEA-COMP:14399"/>
        <dbReference type="ChEBI" id="CHEBI:15361"/>
        <dbReference type="ChEBI" id="CHEBI:15378"/>
        <dbReference type="ChEBI" id="CHEBI:16651"/>
        <dbReference type="ChEBI" id="CHEBI:29033"/>
        <dbReference type="ChEBI" id="CHEBI:29034"/>
        <dbReference type="EC" id="1.1.2.3"/>
    </reaction>
    <physiologicalReaction direction="left-to-right" evidence="11">
        <dbReference type="Rhea" id="RHEA:19910"/>
    </physiologicalReaction>
</comment>
<evidence type="ECO:0000256" key="13">
    <source>
        <dbReference type="ARBA" id="ARBA00061589"/>
    </source>
</evidence>
<keyword evidence="6" id="KW-0288">FMN</keyword>
<dbReference type="Pfam" id="PF01070">
    <property type="entry name" value="FMN_dh"/>
    <property type="match status" value="1"/>
</dbReference>
<keyword evidence="8" id="KW-0560">Oxidoreductase</keyword>
<keyword evidence="4" id="KW-0349">Heme</keyword>
<sequence>MPSRNEVELHNSHKDCWVVIHNKAYNLTEFAKEHPGGSKIIYKFAGKDATNEFSKFHPPDMMDRFLKKEFHLGSTETIQPNSCKTRMEAIPRPPLSSILNTFDFESIAKEVLSPDAWAYYSSGSGDEITLQENHQAFNRIFMKPRVLVNVKKVDTSVELLGTASALPIYITATALGKLGHPEGEVVLTRAAGTRGIIQMIPTLASCSIDEMVAAKLPQQAQWFQLYVNPNRNLTIDIIQKAEKLGVKALVVTIDAPQLGRREKDMRVKFENDAPDVQATESLSRNEGAARAIAHFIDPSLSWDDLKWIKACSNLPLILKGIQCGEDAVLAAQAGIEAIIISNHGGRQLDTSRSAVEVLQEVTQALKHSKLENALEIYIDGGIRRGTDIFKALALGAKAVGLGRPFLYAMSSYGQRGVEHLIVIGLNDRIYCAKSLKLP</sequence>
<dbReference type="InterPro" id="IPR036400">
    <property type="entry name" value="Cyt_B5-like_heme/steroid_sf"/>
</dbReference>
<accession>A0AAD5Y3B5</accession>
<dbReference type="FunFam" id="3.20.20.70:FF:000062">
    <property type="entry name" value="Cytochrome b2, mitochondrial, putative"/>
    <property type="match status" value="1"/>
</dbReference>
<dbReference type="PANTHER" id="PTHR10578:SF148">
    <property type="entry name" value="L-LACTATE DEHYDROGENASE (CYTOCHROME)"/>
    <property type="match status" value="1"/>
</dbReference>
<dbReference type="EMBL" id="JADGKB010000039">
    <property type="protein sequence ID" value="KAJ3257390.1"/>
    <property type="molecule type" value="Genomic_DNA"/>
</dbReference>
<evidence type="ECO:0000259" key="16">
    <source>
        <dbReference type="PROSITE" id="PS50255"/>
    </source>
</evidence>
<dbReference type="SUPFAM" id="SSF55856">
    <property type="entry name" value="Cytochrome b5-like heme/steroid binding domain"/>
    <property type="match status" value="1"/>
</dbReference>
<evidence type="ECO:0000256" key="11">
    <source>
        <dbReference type="ARBA" id="ARBA00052399"/>
    </source>
</evidence>
<evidence type="ECO:0000256" key="15">
    <source>
        <dbReference type="ARBA" id="ARBA00068515"/>
    </source>
</evidence>
<keyword evidence="5" id="KW-0285">Flavoprotein</keyword>
<dbReference type="PANTHER" id="PTHR10578">
    <property type="entry name" value="S -2-HYDROXY-ACID OXIDASE-RELATED"/>
    <property type="match status" value="1"/>
</dbReference>
<evidence type="ECO:0000256" key="2">
    <source>
        <dbReference type="ARBA" id="ARBA00004569"/>
    </source>
</evidence>
<dbReference type="InterPro" id="IPR000262">
    <property type="entry name" value="FMN-dep_DH"/>
</dbReference>
<evidence type="ECO:0000256" key="9">
    <source>
        <dbReference type="ARBA" id="ARBA00023004"/>
    </source>
</evidence>
<dbReference type="InterPro" id="IPR037396">
    <property type="entry name" value="FMN_HAD"/>
</dbReference>
<keyword evidence="9" id="KW-0408">Iron</keyword>
<dbReference type="GO" id="GO:0046872">
    <property type="term" value="F:metal ion binding"/>
    <property type="evidence" value="ECO:0007669"/>
    <property type="project" value="UniProtKB-KW"/>
</dbReference>
<gene>
    <name evidence="18" type="ORF">HK103_004610</name>
</gene>
<organism evidence="18 19">
    <name type="scientific">Boothiomyces macroporosus</name>
    <dbReference type="NCBI Taxonomy" id="261099"/>
    <lineage>
        <taxon>Eukaryota</taxon>
        <taxon>Fungi</taxon>
        <taxon>Fungi incertae sedis</taxon>
        <taxon>Chytridiomycota</taxon>
        <taxon>Chytridiomycota incertae sedis</taxon>
        <taxon>Chytridiomycetes</taxon>
        <taxon>Rhizophydiales</taxon>
        <taxon>Terramycetaceae</taxon>
        <taxon>Boothiomyces</taxon>
    </lineage>
</organism>
<evidence type="ECO:0000313" key="19">
    <source>
        <dbReference type="Proteomes" id="UP001210925"/>
    </source>
</evidence>
<comment type="similarity">
    <text evidence="13">In the N-terminal section; belongs to the cytochrome b5 family.</text>
</comment>
<feature type="domain" description="FMN hydroxy acid dehydrogenase" evidence="17">
    <location>
        <begin position="93"/>
        <end position="438"/>
    </location>
</feature>
<comment type="subunit">
    <text evidence="3">Homotetramer.</text>
</comment>
<evidence type="ECO:0000313" key="18">
    <source>
        <dbReference type="EMBL" id="KAJ3257390.1"/>
    </source>
</evidence>
<evidence type="ECO:0000256" key="5">
    <source>
        <dbReference type="ARBA" id="ARBA00022630"/>
    </source>
</evidence>
<dbReference type="InterPro" id="IPR013785">
    <property type="entry name" value="Aldolase_TIM"/>
</dbReference>
<protein>
    <recommendedName>
        <fullName evidence="15">L-lactate dehydrogenase (cytochrome)</fullName>
        <ecNumber evidence="14">1.1.2.3</ecNumber>
    </recommendedName>
</protein>
<dbReference type="GO" id="GO:0005758">
    <property type="term" value="C:mitochondrial intermembrane space"/>
    <property type="evidence" value="ECO:0007669"/>
    <property type="project" value="UniProtKB-SubCell"/>
</dbReference>